<reference evidence="2" key="1">
    <citation type="submission" date="2020-02" db="EMBL/GenBank/DDBJ databases">
        <authorList>
            <person name="Meier V. D."/>
        </authorList>
    </citation>
    <scope>NUCLEOTIDE SEQUENCE</scope>
    <source>
        <strain evidence="2">AVDCRST_MAG34</strain>
    </source>
</reference>
<dbReference type="AlphaFoldDB" id="A0A6J4LCI1"/>
<name>A0A6J4LCI1_9ACTN</name>
<feature type="region of interest" description="Disordered" evidence="1">
    <location>
        <begin position="1"/>
        <end position="101"/>
    </location>
</feature>
<proteinExistence type="predicted"/>
<sequence>DDRIQLAAPPAPDPGSRAGPRRHRRCGAGRVSAGGRPRRPAAGPRSPARDGRGGGILPPGKPRQRPRRGVRTAAVPRRRPADLHPPGGAARRPARGRRAVGSLAKLPRRALAGWGRARRDPVLVRGARHRRRGAAV</sequence>
<dbReference type="EMBL" id="CADCUI010000002">
    <property type="protein sequence ID" value="CAA9325250.1"/>
    <property type="molecule type" value="Genomic_DNA"/>
</dbReference>
<gene>
    <name evidence="2" type="ORF">AVDCRST_MAG34-325</name>
</gene>
<accession>A0A6J4LCI1</accession>
<feature type="compositionally biased region" description="Low complexity" evidence="1">
    <location>
        <begin position="28"/>
        <end position="46"/>
    </location>
</feature>
<organism evidence="2">
    <name type="scientific">uncultured Nocardioidaceae bacterium</name>
    <dbReference type="NCBI Taxonomy" id="253824"/>
    <lineage>
        <taxon>Bacteria</taxon>
        <taxon>Bacillati</taxon>
        <taxon>Actinomycetota</taxon>
        <taxon>Actinomycetes</taxon>
        <taxon>Propionibacteriales</taxon>
        <taxon>Nocardioidaceae</taxon>
        <taxon>environmental samples</taxon>
    </lineage>
</organism>
<feature type="non-terminal residue" evidence="2">
    <location>
        <position position="1"/>
    </location>
</feature>
<protein>
    <submittedName>
        <fullName evidence="2">Uncharacterized protein</fullName>
    </submittedName>
</protein>
<evidence type="ECO:0000313" key="2">
    <source>
        <dbReference type="EMBL" id="CAA9325250.1"/>
    </source>
</evidence>
<evidence type="ECO:0000256" key="1">
    <source>
        <dbReference type="SAM" id="MobiDB-lite"/>
    </source>
</evidence>
<feature type="non-terminal residue" evidence="2">
    <location>
        <position position="136"/>
    </location>
</feature>